<evidence type="ECO:0000313" key="5">
    <source>
        <dbReference type="EMBL" id="TCU92526.1"/>
    </source>
</evidence>
<evidence type="ECO:0000259" key="4">
    <source>
        <dbReference type="PROSITE" id="PS51832"/>
    </source>
</evidence>
<organism evidence="5 6">
    <name type="scientific">Roseateles saccharophilus</name>
    <name type="common">Pseudomonas saccharophila</name>
    <dbReference type="NCBI Taxonomy" id="304"/>
    <lineage>
        <taxon>Bacteria</taxon>
        <taxon>Pseudomonadati</taxon>
        <taxon>Pseudomonadota</taxon>
        <taxon>Betaproteobacteria</taxon>
        <taxon>Burkholderiales</taxon>
        <taxon>Sphaerotilaceae</taxon>
        <taxon>Roseateles</taxon>
    </lineage>
</organism>
<feature type="modified residue" description="4-aspartylphosphate" evidence="1">
    <location>
        <position position="59"/>
    </location>
</feature>
<feature type="domain" description="HD-GYP" evidence="4">
    <location>
        <begin position="180"/>
        <end position="376"/>
    </location>
</feature>
<dbReference type="EMBL" id="SMBU01000022">
    <property type="protein sequence ID" value="TCU92526.1"/>
    <property type="molecule type" value="Genomic_DNA"/>
</dbReference>
<evidence type="ECO:0000313" key="6">
    <source>
        <dbReference type="Proteomes" id="UP000295110"/>
    </source>
</evidence>
<dbReference type="InterPro" id="IPR001789">
    <property type="entry name" value="Sig_transdc_resp-reg_receiver"/>
</dbReference>
<keyword evidence="1" id="KW-0597">Phosphoprotein</keyword>
<evidence type="ECO:0000256" key="2">
    <source>
        <dbReference type="SAM" id="Coils"/>
    </source>
</evidence>
<dbReference type="GO" id="GO:0000160">
    <property type="term" value="P:phosphorelay signal transduction system"/>
    <property type="evidence" value="ECO:0007669"/>
    <property type="project" value="InterPro"/>
</dbReference>
<dbReference type="InterPro" id="IPR037522">
    <property type="entry name" value="HD_GYP_dom"/>
</dbReference>
<dbReference type="CDD" id="cd17569">
    <property type="entry name" value="REC_HupR-like"/>
    <property type="match status" value="1"/>
</dbReference>
<evidence type="ECO:0000259" key="3">
    <source>
        <dbReference type="PROSITE" id="PS50110"/>
    </source>
</evidence>
<reference evidence="5 6" key="1">
    <citation type="submission" date="2019-03" db="EMBL/GenBank/DDBJ databases">
        <title>Genomic Encyclopedia of Type Strains, Phase IV (KMG-IV): sequencing the most valuable type-strain genomes for metagenomic binning, comparative biology and taxonomic classification.</title>
        <authorList>
            <person name="Goeker M."/>
        </authorList>
    </citation>
    <scope>NUCLEOTIDE SEQUENCE [LARGE SCALE GENOMIC DNA]</scope>
    <source>
        <strain evidence="5 6">DSM 654</strain>
    </source>
</reference>
<keyword evidence="2" id="KW-0175">Coiled coil</keyword>
<dbReference type="Gene3D" id="1.10.3210.10">
    <property type="entry name" value="Hypothetical protein af1432"/>
    <property type="match status" value="1"/>
</dbReference>
<dbReference type="PANTHER" id="PTHR45228:SF8">
    <property type="entry name" value="TWO-COMPONENT RESPONSE REGULATOR-RELATED"/>
    <property type="match status" value="1"/>
</dbReference>
<gene>
    <name evidence="5" type="ORF">EV671_102239</name>
</gene>
<name>A0A4R3ULF7_ROSSA</name>
<dbReference type="RefSeq" id="WP_132573906.1">
    <property type="nucleotide sequence ID" value="NZ_CBCSGL010000019.1"/>
</dbReference>
<accession>A0A4R3ULF7</accession>
<dbReference type="Gene3D" id="3.40.50.2300">
    <property type="match status" value="1"/>
</dbReference>
<dbReference type="PROSITE" id="PS50110">
    <property type="entry name" value="RESPONSE_REGULATORY"/>
    <property type="match status" value="1"/>
</dbReference>
<dbReference type="InterPro" id="IPR003607">
    <property type="entry name" value="HD/PDEase_dom"/>
</dbReference>
<dbReference type="OrthoDB" id="9774747at2"/>
<dbReference type="InterPro" id="IPR011006">
    <property type="entry name" value="CheY-like_superfamily"/>
</dbReference>
<proteinExistence type="predicted"/>
<feature type="coiled-coil region" evidence="2">
    <location>
        <begin position="127"/>
        <end position="158"/>
    </location>
</feature>
<dbReference type="Proteomes" id="UP000295110">
    <property type="component" value="Unassembled WGS sequence"/>
</dbReference>
<dbReference type="AlphaFoldDB" id="A0A4R3ULF7"/>
<dbReference type="PROSITE" id="PS51832">
    <property type="entry name" value="HD_GYP"/>
    <property type="match status" value="1"/>
</dbReference>
<dbReference type="Pfam" id="PF00072">
    <property type="entry name" value="Response_reg"/>
    <property type="match status" value="1"/>
</dbReference>
<feature type="domain" description="Response regulatory" evidence="3">
    <location>
        <begin position="10"/>
        <end position="125"/>
    </location>
</feature>
<comment type="caution">
    <text evidence="5">The sequence shown here is derived from an EMBL/GenBank/DDBJ whole genome shotgun (WGS) entry which is preliminary data.</text>
</comment>
<protein>
    <submittedName>
        <fullName evidence="5">Response regulator RpfG family c-di-GMP phosphodiesterase</fullName>
    </submittedName>
</protein>
<dbReference type="Pfam" id="PF13487">
    <property type="entry name" value="HD_5"/>
    <property type="match status" value="1"/>
</dbReference>
<dbReference type="SUPFAM" id="SSF52172">
    <property type="entry name" value="CheY-like"/>
    <property type="match status" value="1"/>
</dbReference>
<sequence>MDSIASDPPVVLFVDDEPAILSALRRLFRPLGYRVLLAESGPAGLDLLEKEPVDLVVSDMRMPEMDGATLLEKVRERWPTVGRILLTGYADIASTVAAINRGQIHRYIAKPWDDRELVMCVQDGLERRRLEQENKSLLRLTREQNDELQTLNASLAERVKARTGELEQVNAMLETSFAQVQENFLLSINVFSGLVELRSSGLAGYSRQVADLARRIARRLSGGAMMEEDVYIAGLLHEIGKIGFPDPLLRKPLSAMSGDELALYRRHTLNGEAALLPLGRLQRVARYVRSHHERIDGKGFPDALSGEEVPLGAQILSVSSDFYAAQSGRLSLKRYAPAEAQALIRGGAETRYKTSVVEAFELALGDEPTDKPDDRQLQAYEVAPGMVLSRDLLSPQGTLLLAAGFVFDARVVRQLREFSGREGVKLEIFVKLQEGVHP</sequence>
<dbReference type="CDD" id="cd00077">
    <property type="entry name" value="HDc"/>
    <property type="match status" value="1"/>
</dbReference>
<dbReference type="SUPFAM" id="SSF109604">
    <property type="entry name" value="HD-domain/PDEase-like"/>
    <property type="match status" value="1"/>
</dbReference>
<dbReference type="InterPro" id="IPR052020">
    <property type="entry name" value="Cyclic_di-GMP/3'3'-cGAMP_PDE"/>
</dbReference>
<evidence type="ECO:0000256" key="1">
    <source>
        <dbReference type="PROSITE-ProRule" id="PRU00169"/>
    </source>
</evidence>
<keyword evidence="6" id="KW-1185">Reference proteome</keyword>
<dbReference type="PANTHER" id="PTHR45228">
    <property type="entry name" value="CYCLIC DI-GMP PHOSPHODIESTERASE TM_0186-RELATED"/>
    <property type="match status" value="1"/>
</dbReference>
<dbReference type="SMART" id="SM00448">
    <property type="entry name" value="REC"/>
    <property type="match status" value="1"/>
</dbReference>
<dbReference type="GO" id="GO:0008081">
    <property type="term" value="F:phosphoric diester hydrolase activity"/>
    <property type="evidence" value="ECO:0007669"/>
    <property type="project" value="UniProtKB-ARBA"/>
</dbReference>